<evidence type="ECO:0000313" key="6">
    <source>
        <dbReference type="Proteomes" id="UP000663889"/>
    </source>
</evidence>
<dbReference type="Proteomes" id="UP000663882">
    <property type="component" value="Unassembled WGS sequence"/>
</dbReference>
<proteinExistence type="predicted"/>
<evidence type="ECO:0000313" key="3">
    <source>
        <dbReference type="EMBL" id="CAF1401214.1"/>
    </source>
</evidence>
<gene>
    <name evidence="5" type="ORF">FNK824_LOCUS25530</name>
    <name evidence="4" type="ORF">OTI717_LOCUS19572</name>
    <name evidence="2" type="ORF">RFH988_LOCUS10254</name>
    <name evidence="3" type="ORF">SEV965_LOCUS31454</name>
</gene>
<evidence type="ECO:0000313" key="5">
    <source>
        <dbReference type="EMBL" id="CAF3993451.1"/>
    </source>
</evidence>
<protein>
    <submittedName>
        <fullName evidence="3">Uncharacterized protein</fullName>
    </submittedName>
</protein>
<dbReference type="Proteomes" id="UP000663874">
    <property type="component" value="Unassembled WGS sequence"/>
</dbReference>
<dbReference type="EMBL" id="CAJNOU010003633">
    <property type="protein sequence ID" value="CAF1401214.1"/>
    <property type="molecule type" value="Genomic_DNA"/>
</dbReference>
<dbReference type="InterPro" id="IPR025533">
    <property type="entry name" value="DUF4419"/>
</dbReference>
<dbReference type="OrthoDB" id="9987685at2759"/>
<feature type="region of interest" description="Disordered" evidence="1">
    <location>
        <begin position="1"/>
        <end position="34"/>
    </location>
</feature>
<dbReference type="EMBL" id="CAJNOO010000380">
    <property type="protein sequence ID" value="CAF0925781.1"/>
    <property type="molecule type" value="Genomic_DNA"/>
</dbReference>
<dbReference type="PANTHER" id="PTHR31252:SF11">
    <property type="entry name" value="DUF4419 DOMAIN-CONTAINING PROTEIN"/>
    <property type="match status" value="1"/>
</dbReference>
<comment type="caution">
    <text evidence="3">The sequence shown here is derived from an EMBL/GenBank/DDBJ whole genome shotgun (WGS) entry which is preliminary data.</text>
</comment>
<dbReference type="Proteomes" id="UP000663889">
    <property type="component" value="Unassembled WGS sequence"/>
</dbReference>
<sequence>MMYHTVRIRDLQPQPSVAGAERTSTRSKRKTSTMSEQFWKKSIKKSSDFNGYNYSDDDGDYMNYLDCEKYRQIYFEANGPHTHLVEGGHALFEAYFAAYNAHEDIVLSPDDIWLMITIYYSRYVDDNAEQMRHLFVDHEGQKELVVEIMRMEPEDFGIYLDGVLPILDQFIRTYKGDVDNDFWDTIFDYTKVGVYGPSGMDRRKVDGLRGWFLRLCYGYHLPSNSDGAVLNKIKLDAVSVPVKLVELPKGGKESSCHVVGGFHGIHSSEDGKHRPIMSFSVFQEKDGK</sequence>
<evidence type="ECO:0000313" key="2">
    <source>
        <dbReference type="EMBL" id="CAF0925781.1"/>
    </source>
</evidence>
<name>A0A815L3A6_9BILA</name>
<reference evidence="3" key="1">
    <citation type="submission" date="2021-02" db="EMBL/GenBank/DDBJ databases">
        <authorList>
            <person name="Nowell W R."/>
        </authorList>
    </citation>
    <scope>NUCLEOTIDE SEQUENCE</scope>
</reference>
<evidence type="ECO:0000313" key="4">
    <source>
        <dbReference type="EMBL" id="CAF3823784.1"/>
    </source>
</evidence>
<dbReference type="EMBL" id="CAJOAX010002872">
    <property type="protein sequence ID" value="CAF3823784.1"/>
    <property type="molecule type" value="Genomic_DNA"/>
</dbReference>
<organism evidence="3 6">
    <name type="scientific">Rotaria sordida</name>
    <dbReference type="NCBI Taxonomy" id="392033"/>
    <lineage>
        <taxon>Eukaryota</taxon>
        <taxon>Metazoa</taxon>
        <taxon>Spiralia</taxon>
        <taxon>Gnathifera</taxon>
        <taxon>Rotifera</taxon>
        <taxon>Eurotatoria</taxon>
        <taxon>Bdelloidea</taxon>
        <taxon>Philodinida</taxon>
        <taxon>Philodinidae</taxon>
        <taxon>Rotaria</taxon>
    </lineage>
</organism>
<dbReference type="PANTHER" id="PTHR31252">
    <property type="entry name" value="DUF4419 DOMAIN-CONTAINING PROTEIN"/>
    <property type="match status" value="1"/>
</dbReference>
<dbReference type="Proteomes" id="UP000663823">
    <property type="component" value="Unassembled WGS sequence"/>
</dbReference>
<dbReference type="AlphaFoldDB" id="A0A815L3A6"/>
<dbReference type="EMBL" id="CAJOBE010006023">
    <property type="protein sequence ID" value="CAF3993451.1"/>
    <property type="molecule type" value="Genomic_DNA"/>
</dbReference>
<evidence type="ECO:0000256" key="1">
    <source>
        <dbReference type="SAM" id="MobiDB-lite"/>
    </source>
</evidence>
<dbReference type="Pfam" id="PF14388">
    <property type="entry name" value="DUF4419"/>
    <property type="match status" value="1"/>
</dbReference>
<accession>A0A815L3A6</accession>